<protein>
    <submittedName>
        <fullName evidence="1">Uncharacterized protein</fullName>
    </submittedName>
</protein>
<name>A0A226WNR2_CABSO</name>
<comment type="caution">
    <text evidence="1">The sequence shown here is derived from an EMBL/GenBank/DDBJ whole genome shotgun (WGS) entry which is preliminary data.</text>
</comment>
<dbReference type="Proteomes" id="UP000214720">
    <property type="component" value="Unassembled WGS sequence"/>
</dbReference>
<dbReference type="EMBL" id="MTHB01000262">
    <property type="protein sequence ID" value="OXC72816.1"/>
    <property type="molecule type" value="Genomic_DNA"/>
</dbReference>
<dbReference type="AlphaFoldDB" id="A0A226WNR2"/>
<evidence type="ECO:0000313" key="1">
    <source>
        <dbReference type="EMBL" id="OXC72816.1"/>
    </source>
</evidence>
<evidence type="ECO:0000313" key="2">
    <source>
        <dbReference type="Proteomes" id="UP000214720"/>
    </source>
</evidence>
<accession>A0A226WNR2</accession>
<proteinExistence type="predicted"/>
<sequence length="41" mass="4544">MMRITDNGQHYIGLERKMLQISFDNSGNGSAPARAPDVTNH</sequence>
<gene>
    <name evidence="1" type="ORF">BSU04_39910</name>
</gene>
<organism evidence="1 2">
    <name type="scientific">Caballeronia sordidicola</name>
    <name type="common">Burkholderia sordidicola</name>
    <dbReference type="NCBI Taxonomy" id="196367"/>
    <lineage>
        <taxon>Bacteria</taxon>
        <taxon>Pseudomonadati</taxon>
        <taxon>Pseudomonadota</taxon>
        <taxon>Betaproteobacteria</taxon>
        <taxon>Burkholderiales</taxon>
        <taxon>Burkholderiaceae</taxon>
        <taxon>Caballeronia</taxon>
    </lineage>
</organism>
<reference evidence="2" key="1">
    <citation type="submission" date="2017-01" db="EMBL/GenBank/DDBJ databases">
        <title>Genome Analysis of Deinococcus marmoris KOPRI26562.</title>
        <authorList>
            <person name="Kim J.H."/>
            <person name="Oh H.-M."/>
        </authorList>
    </citation>
    <scope>NUCLEOTIDE SEQUENCE [LARGE SCALE GENOMIC DNA]</scope>
    <source>
        <strain evidence="2">PAMC 26633</strain>
    </source>
</reference>